<evidence type="ECO:0000256" key="8">
    <source>
        <dbReference type="ARBA" id="ARBA00022989"/>
    </source>
</evidence>
<dbReference type="InterPro" id="IPR024230">
    <property type="entry name" value="GspL_cyto_dom"/>
</dbReference>
<dbReference type="Gene3D" id="3.30.420.380">
    <property type="match status" value="1"/>
</dbReference>
<evidence type="ECO:0000256" key="3">
    <source>
        <dbReference type="ARBA" id="ARBA00022448"/>
    </source>
</evidence>
<evidence type="ECO:0000256" key="7">
    <source>
        <dbReference type="ARBA" id="ARBA00022927"/>
    </source>
</evidence>
<keyword evidence="3" id="KW-0813">Transport</keyword>
<dbReference type="Pfam" id="PF12693">
    <property type="entry name" value="GspL_C"/>
    <property type="match status" value="1"/>
</dbReference>
<keyword evidence="14" id="KW-1185">Reference proteome</keyword>
<dbReference type="NCBIfam" id="TIGR01709">
    <property type="entry name" value="typeII_sec_gspL"/>
    <property type="match status" value="1"/>
</dbReference>
<gene>
    <name evidence="13" type="primary">gspL</name>
    <name evidence="13" type="ORF">C0Z20_06525</name>
</gene>
<feature type="transmembrane region" description="Helical" evidence="10">
    <location>
        <begin position="355"/>
        <end position="377"/>
    </location>
</feature>
<keyword evidence="6 10" id="KW-0812">Transmembrane</keyword>
<sequence length="499" mass="52057">MSTLIVFLPPRDPAVPSQEWLLPDMPFLLLDKSGRKERAGRAGLAFLPRAATTVLIVAARDVLMLSASLPPLKGQRLKQALPNVVEDQMIQDPQTCHIALDPQPLADGSRVLAVIDRGWFRFLVEAFAAAGHRNLRAVPVTRCLPAAQSAPGGLAESGAIGGQDEPPVAAALAGGEAGAAAASQPESPLLSPASLVVAVLGTVRETAQAILADAAAGAASVVPEAPSPSSAPLASADPRVEVAIARGSLGEGLAVPASALEATLSALAGDTPLDVFELTDVPGAEPALAPHAALPMFGRASSDARIVLPAGAKPLPFEALARAAIASRLDLCQFEFESRPWRLDRATVRRLRVPIGLGVAALLVAVIGANVQWIVMARERDALNAQMTELLLNAFPKTTVVLDAPAQMKSQLDRLRLASGQLSPDDFLSLAARLARSLGPLPVNGIAALDYHDRRLDLTFKPQVSADPDFTKRLAQSGLAGELDSGTGKWAIKNRNPGQ</sequence>
<dbReference type="AlphaFoldDB" id="A0A2N7X770"/>
<dbReference type="Proteomes" id="UP000235777">
    <property type="component" value="Unassembled WGS sequence"/>
</dbReference>
<dbReference type="GO" id="GO:0005886">
    <property type="term" value="C:plasma membrane"/>
    <property type="evidence" value="ECO:0007669"/>
    <property type="project" value="UniProtKB-SubCell"/>
</dbReference>
<dbReference type="GO" id="GO:0015627">
    <property type="term" value="C:type II protein secretion system complex"/>
    <property type="evidence" value="ECO:0007669"/>
    <property type="project" value="InterPro"/>
</dbReference>
<reference evidence="13 14" key="1">
    <citation type="submission" date="2018-01" db="EMBL/GenBank/DDBJ databases">
        <title>Whole genome analyses suggest that Burkholderia sensu lato contains two further novel genera in the rhizoxinica-symbiotica group Mycetohabitans gen. nov., and Trinickia gen. nov.: implications for the evolution of diazotrophy and nodulation in the Burkholderiaceae.</title>
        <authorList>
            <person name="Estrada-de los Santos P."/>
            <person name="Palmer M."/>
            <person name="Chavez-Ramirez B."/>
            <person name="Beukes C."/>
            <person name="Steenkamp E.T."/>
            <person name="Hirsch A.M."/>
            <person name="Manyaka P."/>
            <person name="Maluk M."/>
            <person name="Lafos M."/>
            <person name="Crook M."/>
            <person name="Gross E."/>
            <person name="Simon M.F."/>
            <person name="Bueno dos Reis Junior F."/>
            <person name="Poole P.S."/>
            <person name="Venter S.N."/>
            <person name="James E.K."/>
        </authorList>
    </citation>
    <scope>NUCLEOTIDE SEQUENCE [LARGE SCALE GENOMIC DNA]</scope>
    <source>
        <strain evidence="13 14">JPY 581</strain>
    </source>
</reference>
<evidence type="ECO:0000256" key="5">
    <source>
        <dbReference type="ARBA" id="ARBA00022519"/>
    </source>
</evidence>
<keyword evidence="7" id="KW-0653">Protein transport</keyword>
<dbReference type="OrthoDB" id="8557903at2"/>
<keyword evidence="8 10" id="KW-1133">Transmembrane helix</keyword>
<keyword evidence="9 10" id="KW-0472">Membrane</keyword>
<keyword evidence="4" id="KW-1003">Cell membrane</keyword>
<evidence type="ECO:0000256" key="6">
    <source>
        <dbReference type="ARBA" id="ARBA00022692"/>
    </source>
</evidence>
<proteinExistence type="inferred from homology"/>
<evidence type="ECO:0000256" key="1">
    <source>
        <dbReference type="ARBA" id="ARBA00004377"/>
    </source>
</evidence>
<keyword evidence="5" id="KW-0997">Cell inner membrane</keyword>
<dbReference type="InterPro" id="IPR043129">
    <property type="entry name" value="ATPase_NBD"/>
</dbReference>
<evidence type="ECO:0000256" key="2">
    <source>
        <dbReference type="ARBA" id="ARBA00005318"/>
    </source>
</evidence>
<protein>
    <submittedName>
        <fullName evidence="13">Type II secretion system protein GspL</fullName>
    </submittedName>
</protein>
<evidence type="ECO:0000256" key="10">
    <source>
        <dbReference type="SAM" id="Phobius"/>
    </source>
</evidence>
<dbReference type="InterPro" id="IPR007812">
    <property type="entry name" value="T2SS_protein-GspL"/>
</dbReference>
<dbReference type="GO" id="GO:0015628">
    <property type="term" value="P:protein secretion by the type II secretion system"/>
    <property type="evidence" value="ECO:0007669"/>
    <property type="project" value="InterPro"/>
</dbReference>
<dbReference type="EMBL" id="PNYC01000003">
    <property type="protein sequence ID" value="PMS37613.1"/>
    <property type="molecule type" value="Genomic_DNA"/>
</dbReference>
<feature type="domain" description="GspL periplasmic" evidence="12">
    <location>
        <begin position="347"/>
        <end position="471"/>
    </location>
</feature>
<dbReference type="SUPFAM" id="SSF53067">
    <property type="entry name" value="Actin-like ATPase domain"/>
    <property type="match status" value="1"/>
</dbReference>
<evidence type="ECO:0000313" key="13">
    <source>
        <dbReference type="EMBL" id="PMS37613.1"/>
    </source>
</evidence>
<dbReference type="InterPro" id="IPR025691">
    <property type="entry name" value="GspL_pp_dom"/>
</dbReference>
<name>A0A2N7X770_9BURK</name>
<dbReference type="Pfam" id="PF05134">
    <property type="entry name" value="T2SSL"/>
    <property type="match status" value="1"/>
</dbReference>
<dbReference type="STRING" id="863227.GCA_000373005_02770"/>
<evidence type="ECO:0000259" key="11">
    <source>
        <dbReference type="Pfam" id="PF05134"/>
    </source>
</evidence>
<dbReference type="GO" id="GO:0009276">
    <property type="term" value="C:Gram-negative-bacterium-type cell wall"/>
    <property type="evidence" value="ECO:0007669"/>
    <property type="project" value="InterPro"/>
</dbReference>
<comment type="subcellular location">
    <subcellularLocation>
        <location evidence="1">Cell inner membrane</location>
        <topology evidence="1">Single-pass membrane protein</topology>
    </subcellularLocation>
</comment>
<evidence type="ECO:0000313" key="14">
    <source>
        <dbReference type="Proteomes" id="UP000235777"/>
    </source>
</evidence>
<evidence type="ECO:0000256" key="4">
    <source>
        <dbReference type="ARBA" id="ARBA00022475"/>
    </source>
</evidence>
<feature type="domain" description="GspL cytoplasmic actin-ATPase-like" evidence="11">
    <location>
        <begin position="40"/>
        <end position="149"/>
    </location>
</feature>
<accession>A0A2N7X770</accession>
<dbReference type="RefSeq" id="WP_020566255.1">
    <property type="nucleotide sequence ID" value="NZ_KB890176.1"/>
</dbReference>
<evidence type="ECO:0000256" key="9">
    <source>
        <dbReference type="ARBA" id="ARBA00023136"/>
    </source>
</evidence>
<comment type="caution">
    <text evidence="13">The sequence shown here is derived from an EMBL/GenBank/DDBJ whole genome shotgun (WGS) entry which is preliminary data.</text>
</comment>
<organism evidence="13 14">
    <name type="scientific">Trinickia symbiotica</name>
    <dbReference type="NCBI Taxonomy" id="863227"/>
    <lineage>
        <taxon>Bacteria</taxon>
        <taxon>Pseudomonadati</taxon>
        <taxon>Pseudomonadota</taxon>
        <taxon>Betaproteobacteria</taxon>
        <taxon>Burkholderiales</taxon>
        <taxon>Burkholderiaceae</taxon>
        <taxon>Trinickia</taxon>
    </lineage>
</organism>
<evidence type="ECO:0000259" key="12">
    <source>
        <dbReference type="Pfam" id="PF12693"/>
    </source>
</evidence>
<comment type="similarity">
    <text evidence="2">Belongs to the GSP L family.</text>
</comment>